<dbReference type="GO" id="GO:0046872">
    <property type="term" value="F:metal ion binding"/>
    <property type="evidence" value="ECO:0007669"/>
    <property type="project" value="UniProtKB-KW"/>
</dbReference>
<dbReference type="SUPFAM" id="SSF51735">
    <property type="entry name" value="NAD(P)-binding Rossmann-fold domains"/>
    <property type="match status" value="1"/>
</dbReference>
<dbReference type="InterPro" id="IPR013149">
    <property type="entry name" value="ADH-like_C"/>
</dbReference>
<dbReference type="CDD" id="cd08255">
    <property type="entry name" value="2-desacetyl-2-hydroxyethyl_bacteriochlorophyllide_like"/>
    <property type="match status" value="1"/>
</dbReference>
<organism evidence="7 8">
    <name type="scientific">Thermosporothrix hazakensis</name>
    <dbReference type="NCBI Taxonomy" id="644383"/>
    <lineage>
        <taxon>Bacteria</taxon>
        <taxon>Bacillati</taxon>
        <taxon>Chloroflexota</taxon>
        <taxon>Ktedonobacteria</taxon>
        <taxon>Ktedonobacterales</taxon>
        <taxon>Thermosporotrichaceae</taxon>
        <taxon>Thermosporothrix</taxon>
    </lineage>
</organism>
<dbReference type="PANTHER" id="PTHR43350:SF19">
    <property type="entry name" value="D-GULOSIDE 3-DEHYDROGENASE"/>
    <property type="match status" value="1"/>
</dbReference>
<evidence type="ECO:0000259" key="6">
    <source>
        <dbReference type="SMART" id="SM00829"/>
    </source>
</evidence>
<dbReference type="InterPro" id="IPR011032">
    <property type="entry name" value="GroES-like_sf"/>
</dbReference>
<evidence type="ECO:0000256" key="2">
    <source>
        <dbReference type="ARBA" id="ARBA00008072"/>
    </source>
</evidence>
<dbReference type="PANTHER" id="PTHR43350">
    <property type="entry name" value="NAD-DEPENDENT ALCOHOL DEHYDROGENASE"/>
    <property type="match status" value="1"/>
</dbReference>
<feature type="domain" description="Enoyl reductase (ER)" evidence="6">
    <location>
        <begin position="10"/>
        <end position="327"/>
    </location>
</feature>
<protein>
    <submittedName>
        <fullName evidence="7">2-desacetyl-2-hydroxyethyl bacteriochlorophyllide A dehydrogenase</fullName>
    </submittedName>
</protein>
<dbReference type="InterPro" id="IPR020843">
    <property type="entry name" value="ER"/>
</dbReference>
<proteinExistence type="inferred from homology"/>
<dbReference type="Gene3D" id="3.40.50.720">
    <property type="entry name" value="NAD(P)-binding Rossmann-like Domain"/>
    <property type="match status" value="1"/>
</dbReference>
<dbReference type="InterPro" id="IPR013154">
    <property type="entry name" value="ADH-like_N"/>
</dbReference>
<evidence type="ECO:0000256" key="4">
    <source>
        <dbReference type="ARBA" id="ARBA00022833"/>
    </source>
</evidence>
<dbReference type="SMART" id="SM00829">
    <property type="entry name" value="PKS_ER"/>
    <property type="match status" value="1"/>
</dbReference>
<dbReference type="Gene3D" id="3.90.180.10">
    <property type="entry name" value="Medium-chain alcohol dehydrogenases, catalytic domain"/>
    <property type="match status" value="2"/>
</dbReference>
<evidence type="ECO:0000256" key="1">
    <source>
        <dbReference type="ARBA" id="ARBA00001947"/>
    </source>
</evidence>
<dbReference type="RefSeq" id="WP_111324678.1">
    <property type="nucleotide sequence ID" value="NZ_BIFX01000002.1"/>
</dbReference>
<evidence type="ECO:0000256" key="5">
    <source>
        <dbReference type="ARBA" id="ARBA00023002"/>
    </source>
</evidence>
<dbReference type="EMBL" id="QKUF01000019">
    <property type="protein sequence ID" value="PZW25292.1"/>
    <property type="molecule type" value="Genomic_DNA"/>
</dbReference>
<dbReference type="Pfam" id="PF08240">
    <property type="entry name" value="ADH_N"/>
    <property type="match status" value="1"/>
</dbReference>
<dbReference type="Proteomes" id="UP000248806">
    <property type="component" value="Unassembled WGS sequence"/>
</dbReference>
<dbReference type="AlphaFoldDB" id="A0A326U5J7"/>
<keyword evidence="4" id="KW-0862">Zinc</keyword>
<comment type="similarity">
    <text evidence="2">Belongs to the zinc-containing alcohol dehydrogenase family.</text>
</comment>
<evidence type="ECO:0000256" key="3">
    <source>
        <dbReference type="ARBA" id="ARBA00022723"/>
    </source>
</evidence>
<accession>A0A326U5J7</accession>
<evidence type="ECO:0000313" key="7">
    <source>
        <dbReference type="EMBL" id="PZW25292.1"/>
    </source>
</evidence>
<keyword evidence="8" id="KW-1185">Reference proteome</keyword>
<keyword evidence="5" id="KW-0560">Oxidoreductase</keyword>
<dbReference type="GO" id="GO:0016491">
    <property type="term" value="F:oxidoreductase activity"/>
    <property type="evidence" value="ECO:0007669"/>
    <property type="project" value="UniProtKB-KW"/>
</dbReference>
<evidence type="ECO:0000313" key="8">
    <source>
        <dbReference type="Proteomes" id="UP000248806"/>
    </source>
</evidence>
<name>A0A326U5J7_THEHA</name>
<dbReference type="Pfam" id="PF00107">
    <property type="entry name" value="ADH_zinc_N"/>
    <property type="match status" value="1"/>
</dbReference>
<sequence>MRSVRILFTGQNQVEIQNAEVAAPGSAQVLVQARKSLISTGTETICLSRNFEANSHWDRWVRYPFTPGYSLVGTVVEIGKQVSWVRSGQRVALRKPHQQYTLAEASDLYLIPDGISDEEATWFGLANIVQNGVRRASHVLGENVVVIGLGLLGQLVVQYMRLLGARHIIAIDMAETRLTMAKAHGATMTLAMDAANAREAVLELTEGRGADVVYDVTGVAAAFEAAQGLLCRFGRLVLLGDTGMPSRQHLTGAVITRGLQIIGAHDTNPPALSTDHAYWDHQQMARLFFTYVQRGDMRVADLITHRYTPSQAPEAYALLLQKRENAMGVILDWTSLPE</sequence>
<comment type="caution">
    <text evidence="7">The sequence shown here is derived from an EMBL/GenBank/DDBJ whole genome shotgun (WGS) entry which is preliminary data.</text>
</comment>
<dbReference type="InterPro" id="IPR036291">
    <property type="entry name" value="NAD(P)-bd_dom_sf"/>
</dbReference>
<dbReference type="OrthoDB" id="9781031at2"/>
<keyword evidence="3" id="KW-0479">Metal-binding</keyword>
<reference evidence="7 8" key="1">
    <citation type="submission" date="2018-06" db="EMBL/GenBank/DDBJ databases">
        <title>Genomic Encyclopedia of Archaeal and Bacterial Type Strains, Phase II (KMG-II): from individual species to whole genera.</title>
        <authorList>
            <person name="Goeker M."/>
        </authorList>
    </citation>
    <scope>NUCLEOTIDE SEQUENCE [LARGE SCALE GENOMIC DNA]</scope>
    <source>
        <strain evidence="7 8">ATCC BAA-1881</strain>
    </source>
</reference>
<gene>
    <name evidence="7" type="ORF">EI42_04344</name>
</gene>
<dbReference type="SUPFAM" id="SSF50129">
    <property type="entry name" value="GroES-like"/>
    <property type="match status" value="1"/>
</dbReference>
<comment type="cofactor">
    <cofactor evidence="1">
        <name>Zn(2+)</name>
        <dbReference type="ChEBI" id="CHEBI:29105"/>
    </cofactor>
</comment>